<dbReference type="EMBL" id="LBSA01000007">
    <property type="protein sequence ID" value="KKQ10272.1"/>
    <property type="molecule type" value="Genomic_DNA"/>
</dbReference>
<feature type="chain" id="PRO_5002531886" evidence="1">
    <location>
        <begin position="26"/>
        <end position="198"/>
    </location>
</feature>
<name>A0A0G0EXU1_9BACT</name>
<accession>A0A0G0EXU1</accession>
<dbReference type="AlphaFoldDB" id="A0A0G0EXU1"/>
<dbReference type="Pfam" id="PF12389">
    <property type="entry name" value="Peptidase_M73"/>
    <property type="match status" value="1"/>
</dbReference>
<organism evidence="2 3">
    <name type="scientific">Candidatus Daviesbacteria bacterium GW2011_GWB1_36_5</name>
    <dbReference type="NCBI Taxonomy" id="1618426"/>
    <lineage>
        <taxon>Bacteria</taxon>
        <taxon>Candidatus Daviesiibacteriota</taxon>
    </lineage>
</organism>
<evidence type="ECO:0000256" key="1">
    <source>
        <dbReference type="SAM" id="SignalP"/>
    </source>
</evidence>
<feature type="signal peptide" evidence="1">
    <location>
        <begin position="1"/>
        <end position="25"/>
    </location>
</feature>
<dbReference type="InterPro" id="IPR023833">
    <property type="entry name" value="Signal_pept_SipW-depend-type"/>
</dbReference>
<evidence type="ECO:0000313" key="3">
    <source>
        <dbReference type="Proteomes" id="UP000034492"/>
    </source>
</evidence>
<comment type="caution">
    <text evidence="2">The sequence shown here is derived from an EMBL/GenBank/DDBJ whole genome shotgun (WGS) entry which is preliminary data.</text>
</comment>
<keyword evidence="1" id="KW-0732">Signal</keyword>
<reference evidence="2 3" key="1">
    <citation type="journal article" date="2015" name="Nature">
        <title>rRNA introns, odd ribosomes, and small enigmatic genomes across a large radiation of phyla.</title>
        <authorList>
            <person name="Brown C.T."/>
            <person name="Hug L.A."/>
            <person name="Thomas B.C."/>
            <person name="Sharon I."/>
            <person name="Castelle C.J."/>
            <person name="Singh A."/>
            <person name="Wilkins M.J."/>
            <person name="Williams K.H."/>
            <person name="Banfield J.F."/>
        </authorList>
    </citation>
    <scope>NUCLEOTIDE SEQUENCE [LARGE SCALE GENOMIC DNA]</scope>
</reference>
<dbReference type="InterPro" id="IPR022121">
    <property type="entry name" value="Peptidase_M73_camelysin"/>
</dbReference>
<evidence type="ECO:0000313" key="2">
    <source>
        <dbReference type="EMBL" id="KKQ10272.1"/>
    </source>
</evidence>
<sequence>MNTKIAMSAMSIVASLAIMGGATFAFFSSSATSTENVFATGSLVLGLSDTDQFDQATVAASFGGTLAPGQCTGVQTLNLKNLGSVAANHAEVAVANTVTDNAPTATPDMSTYLEIQSLTYDAVDVLVQIPNSNGNGLFDLDDWELNSATVLDNLPLTDLGVNHPLAMNICLDESAPNEVQTDSVSSLFTVTLNQNVSQ</sequence>
<gene>
    <name evidence="2" type="ORF">US19_C0007G0017</name>
</gene>
<proteinExistence type="predicted"/>
<protein>
    <submittedName>
        <fullName evidence="2">Uncharacterized protein</fullName>
    </submittedName>
</protein>
<dbReference type="NCBIfam" id="TIGR04088">
    <property type="entry name" value="cognate_SipW"/>
    <property type="match status" value="1"/>
</dbReference>
<dbReference type="Proteomes" id="UP000034492">
    <property type="component" value="Unassembled WGS sequence"/>
</dbReference>